<proteinExistence type="predicted"/>
<reference evidence="2" key="2">
    <citation type="submission" date="2020-09" db="EMBL/GenBank/DDBJ databases">
        <authorList>
            <person name="Sun Q."/>
            <person name="Zhou Y."/>
        </authorList>
    </citation>
    <scope>NUCLEOTIDE SEQUENCE</scope>
    <source>
        <strain evidence="2">CGMCC 1.12214</strain>
    </source>
</reference>
<protein>
    <recommendedName>
        <fullName evidence="1">Antitoxin FitA-like ribbon-helix-helix domain-containing protein</fullName>
    </recommendedName>
</protein>
<feature type="domain" description="Antitoxin FitA-like ribbon-helix-helix" evidence="1">
    <location>
        <begin position="2"/>
        <end position="38"/>
    </location>
</feature>
<gene>
    <name evidence="2" type="ORF">GCM10007036_12340</name>
</gene>
<dbReference type="InterPro" id="IPR010985">
    <property type="entry name" value="Ribbon_hlx_hlx"/>
</dbReference>
<dbReference type="AlphaFoldDB" id="A0A917MHA0"/>
<reference evidence="2" key="1">
    <citation type="journal article" date="2014" name="Int. J. Syst. Evol. Microbiol.">
        <title>Complete genome sequence of Corynebacterium casei LMG S-19264T (=DSM 44701T), isolated from a smear-ripened cheese.</title>
        <authorList>
            <consortium name="US DOE Joint Genome Institute (JGI-PGF)"/>
            <person name="Walter F."/>
            <person name="Albersmeier A."/>
            <person name="Kalinowski J."/>
            <person name="Ruckert C."/>
        </authorList>
    </citation>
    <scope>NUCLEOTIDE SEQUENCE</scope>
    <source>
        <strain evidence="2">CGMCC 1.12214</strain>
    </source>
</reference>
<dbReference type="Proteomes" id="UP000603912">
    <property type="component" value="Unassembled WGS sequence"/>
</dbReference>
<dbReference type="Pfam" id="PF22513">
    <property type="entry name" value="FitA-like_RHH"/>
    <property type="match status" value="1"/>
</dbReference>
<dbReference type="EMBL" id="BMES01000001">
    <property type="protein sequence ID" value="GGH13619.1"/>
    <property type="molecule type" value="Genomic_DNA"/>
</dbReference>
<evidence type="ECO:0000313" key="3">
    <source>
        <dbReference type="Proteomes" id="UP000603912"/>
    </source>
</evidence>
<sequence length="96" mass="10886">MATITINSLPQDVLVALARGAAEHHDSIEDEARRILMRFFADSRGQAQQTWARRQADFYRYGKMLSVTSNPISILRSQRLERDAMIGGPDPTEIVR</sequence>
<keyword evidence="3" id="KW-1185">Reference proteome</keyword>
<organism evidence="2 3">
    <name type="scientific">Alsobacter metallidurans</name>
    <dbReference type="NCBI Taxonomy" id="340221"/>
    <lineage>
        <taxon>Bacteria</taxon>
        <taxon>Pseudomonadati</taxon>
        <taxon>Pseudomonadota</taxon>
        <taxon>Alphaproteobacteria</taxon>
        <taxon>Hyphomicrobiales</taxon>
        <taxon>Alsobacteraceae</taxon>
        <taxon>Alsobacter</taxon>
    </lineage>
</organism>
<name>A0A917MHA0_9HYPH</name>
<accession>A0A917MHA0</accession>
<dbReference type="GO" id="GO:0006355">
    <property type="term" value="P:regulation of DNA-templated transcription"/>
    <property type="evidence" value="ECO:0007669"/>
    <property type="project" value="InterPro"/>
</dbReference>
<dbReference type="SUPFAM" id="SSF47598">
    <property type="entry name" value="Ribbon-helix-helix"/>
    <property type="match status" value="1"/>
</dbReference>
<evidence type="ECO:0000313" key="2">
    <source>
        <dbReference type="EMBL" id="GGH13619.1"/>
    </source>
</evidence>
<evidence type="ECO:0000259" key="1">
    <source>
        <dbReference type="Pfam" id="PF22513"/>
    </source>
</evidence>
<comment type="caution">
    <text evidence="2">The sequence shown here is derived from an EMBL/GenBank/DDBJ whole genome shotgun (WGS) entry which is preliminary data.</text>
</comment>
<dbReference type="RefSeq" id="WP_188516792.1">
    <property type="nucleotide sequence ID" value="NZ_BMES01000001.1"/>
</dbReference>
<dbReference type="InterPro" id="IPR053853">
    <property type="entry name" value="FitA-like_RHH"/>
</dbReference>